<organism evidence="1">
    <name type="scientific">viral metagenome</name>
    <dbReference type="NCBI Taxonomy" id="1070528"/>
    <lineage>
        <taxon>unclassified sequences</taxon>
        <taxon>metagenomes</taxon>
        <taxon>organismal metagenomes</taxon>
    </lineage>
</organism>
<dbReference type="EMBL" id="MN739292">
    <property type="protein sequence ID" value="QHS97244.1"/>
    <property type="molecule type" value="Genomic_DNA"/>
</dbReference>
<reference evidence="1" key="1">
    <citation type="journal article" date="2020" name="Nature">
        <title>Giant virus diversity and host interactions through global metagenomics.</title>
        <authorList>
            <person name="Schulz F."/>
            <person name="Roux S."/>
            <person name="Paez-Espino D."/>
            <person name="Jungbluth S."/>
            <person name="Walsh D.A."/>
            <person name="Denef V.J."/>
            <person name="McMahon K.D."/>
            <person name="Konstantinidis K.T."/>
            <person name="Eloe-Fadrosh E.A."/>
            <person name="Kyrpides N.C."/>
            <person name="Woyke T."/>
        </authorList>
    </citation>
    <scope>NUCLEOTIDE SEQUENCE</scope>
    <source>
        <strain evidence="1">GVMAG-M-3300020169-51</strain>
    </source>
</reference>
<name>A0A6C0C0E8_9ZZZZ</name>
<evidence type="ECO:0000313" key="1">
    <source>
        <dbReference type="EMBL" id="QHS97244.1"/>
    </source>
</evidence>
<accession>A0A6C0C0E8</accession>
<sequence>MNINKINLQYLTNPYEMNKIHKDTSFNLVEKEDFDFYKARILKMTKDILKEKEVDNTIKNSFINYSKVCIDHFKFIDKRDIIQNEYDMIEKNKKKENKFNIDESNNIIMKKRQVKKLKITDQIPIKTNITPEKVVMPKKRKINLK</sequence>
<dbReference type="AlphaFoldDB" id="A0A6C0C0E8"/>
<protein>
    <submittedName>
        <fullName evidence="1">Uncharacterized protein</fullName>
    </submittedName>
</protein>
<proteinExistence type="predicted"/>